<protein>
    <submittedName>
        <fullName evidence="1">Uncharacterized protein</fullName>
    </submittedName>
</protein>
<gene>
    <name evidence="1" type="ORF">CHIRRI_LOCUS10235</name>
</gene>
<sequence length="24" mass="2757">MRNKLNCQWECGSASCLCRGDLRI</sequence>
<dbReference type="AlphaFoldDB" id="A0A9N9S044"/>
<accession>A0A9N9S044</accession>
<dbReference type="Proteomes" id="UP001153620">
    <property type="component" value="Chromosome 3"/>
</dbReference>
<proteinExistence type="predicted"/>
<reference evidence="1" key="1">
    <citation type="submission" date="2022-01" db="EMBL/GenBank/DDBJ databases">
        <authorList>
            <person name="King R."/>
        </authorList>
    </citation>
    <scope>NUCLEOTIDE SEQUENCE</scope>
</reference>
<organism evidence="1 2">
    <name type="scientific">Chironomus riparius</name>
    <dbReference type="NCBI Taxonomy" id="315576"/>
    <lineage>
        <taxon>Eukaryota</taxon>
        <taxon>Metazoa</taxon>
        <taxon>Ecdysozoa</taxon>
        <taxon>Arthropoda</taxon>
        <taxon>Hexapoda</taxon>
        <taxon>Insecta</taxon>
        <taxon>Pterygota</taxon>
        <taxon>Neoptera</taxon>
        <taxon>Endopterygota</taxon>
        <taxon>Diptera</taxon>
        <taxon>Nematocera</taxon>
        <taxon>Chironomoidea</taxon>
        <taxon>Chironomidae</taxon>
        <taxon>Chironominae</taxon>
        <taxon>Chironomus</taxon>
    </lineage>
</organism>
<reference evidence="1" key="2">
    <citation type="submission" date="2022-10" db="EMBL/GenBank/DDBJ databases">
        <authorList>
            <consortium name="ENA_rothamsted_submissions"/>
            <consortium name="culmorum"/>
            <person name="King R."/>
        </authorList>
    </citation>
    <scope>NUCLEOTIDE SEQUENCE</scope>
</reference>
<keyword evidence="2" id="KW-1185">Reference proteome</keyword>
<dbReference type="EMBL" id="OU895879">
    <property type="protein sequence ID" value="CAG9807386.1"/>
    <property type="molecule type" value="Genomic_DNA"/>
</dbReference>
<evidence type="ECO:0000313" key="2">
    <source>
        <dbReference type="Proteomes" id="UP001153620"/>
    </source>
</evidence>
<name>A0A9N9S044_9DIPT</name>
<evidence type="ECO:0000313" key="1">
    <source>
        <dbReference type="EMBL" id="CAG9807386.1"/>
    </source>
</evidence>